<dbReference type="AlphaFoldDB" id="A0A8B8DHY9"/>
<evidence type="ECO:0000313" key="2">
    <source>
        <dbReference type="Proteomes" id="UP000694844"/>
    </source>
</evidence>
<dbReference type="Proteomes" id="UP000694844">
    <property type="component" value="Chromosome 3"/>
</dbReference>
<feature type="region of interest" description="Disordered" evidence="1">
    <location>
        <begin position="73"/>
        <end position="131"/>
    </location>
</feature>
<gene>
    <name evidence="3" type="primary">LOC111127049</name>
</gene>
<dbReference type="RefSeq" id="XP_022327747.1">
    <property type="nucleotide sequence ID" value="XM_022472039.1"/>
</dbReference>
<dbReference type="GeneID" id="111127049"/>
<feature type="compositionally biased region" description="Basic and acidic residues" evidence="1">
    <location>
        <begin position="174"/>
        <end position="191"/>
    </location>
</feature>
<protein>
    <submittedName>
        <fullName evidence="3">Uncharacterized protein LOC111127049 isoform X3</fullName>
    </submittedName>
</protein>
<feature type="region of interest" description="Disordered" evidence="1">
    <location>
        <begin position="166"/>
        <end position="191"/>
    </location>
</feature>
<proteinExistence type="predicted"/>
<name>A0A8B8DHY9_CRAVI</name>
<evidence type="ECO:0000256" key="1">
    <source>
        <dbReference type="SAM" id="MobiDB-lite"/>
    </source>
</evidence>
<accession>A0A8B8DHY9</accession>
<evidence type="ECO:0000313" key="3">
    <source>
        <dbReference type="RefSeq" id="XP_022327747.1"/>
    </source>
</evidence>
<reference evidence="3" key="1">
    <citation type="submission" date="2025-08" db="UniProtKB">
        <authorList>
            <consortium name="RefSeq"/>
        </authorList>
    </citation>
    <scope>IDENTIFICATION</scope>
    <source>
        <tissue evidence="3">Whole sample</tissue>
    </source>
</reference>
<keyword evidence="2" id="KW-1185">Reference proteome</keyword>
<sequence length="211" mass="24644">MNNEKGIQTDISMADIQSWYKFLASPLATSFFDMSVPLPIFPHVNGNMCEQEPCNGYNGHKGSVLRRRFLIPPSATSSSSDNQNDEEMQNKINDRNRAREERHKQHIARNEASNKQKTEDVQKTNGRERTTEERLEHFNSRMEKHCNKLSGHGGAFLPRRFMIPAETISSSSDTQKEEELQNKNNSRERTIREERLEEYNARIEMWKRDKD</sequence>
<organism evidence="2 3">
    <name type="scientific">Crassostrea virginica</name>
    <name type="common">Eastern oyster</name>
    <dbReference type="NCBI Taxonomy" id="6565"/>
    <lineage>
        <taxon>Eukaryota</taxon>
        <taxon>Metazoa</taxon>
        <taxon>Spiralia</taxon>
        <taxon>Lophotrochozoa</taxon>
        <taxon>Mollusca</taxon>
        <taxon>Bivalvia</taxon>
        <taxon>Autobranchia</taxon>
        <taxon>Pteriomorphia</taxon>
        <taxon>Ostreida</taxon>
        <taxon>Ostreoidea</taxon>
        <taxon>Ostreidae</taxon>
        <taxon>Crassostrea</taxon>
    </lineage>
</organism>
<feature type="compositionally biased region" description="Basic and acidic residues" evidence="1">
    <location>
        <begin position="88"/>
        <end position="131"/>
    </location>
</feature>